<dbReference type="Pfam" id="PF00535">
    <property type="entry name" value="Glycos_transf_2"/>
    <property type="match status" value="1"/>
</dbReference>
<keyword evidence="1" id="KW-0328">Glycosyltransferase</keyword>
<organism evidence="5 6">
    <name type="scientific">Entomospira culicis</name>
    <dbReference type="NCBI Taxonomy" id="2719989"/>
    <lineage>
        <taxon>Bacteria</taxon>
        <taxon>Pseudomonadati</taxon>
        <taxon>Spirochaetota</taxon>
        <taxon>Spirochaetia</taxon>
        <taxon>Spirochaetales</taxon>
        <taxon>Spirochaetaceae</taxon>
        <taxon>Entomospira</taxon>
    </lineage>
</organism>
<dbReference type="PANTHER" id="PTHR22916:SF51">
    <property type="entry name" value="GLYCOSYLTRANSFERASE EPSH-RELATED"/>
    <property type="match status" value="1"/>
</dbReference>
<dbReference type="SUPFAM" id="SSF53448">
    <property type="entry name" value="Nucleotide-diphospho-sugar transferases"/>
    <property type="match status" value="1"/>
</dbReference>
<evidence type="ECO:0000313" key="5">
    <source>
        <dbReference type="EMBL" id="NIZ70130.1"/>
    </source>
</evidence>
<gene>
    <name evidence="5" type="ORF">HCT48_07910</name>
</gene>
<evidence type="ECO:0000259" key="4">
    <source>
        <dbReference type="Pfam" id="PF00535"/>
    </source>
</evidence>
<dbReference type="Proteomes" id="UP000778951">
    <property type="component" value="Unassembled WGS sequence"/>
</dbReference>
<reference evidence="5" key="1">
    <citation type="submission" date="2020-03" db="EMBL/GenBank/DDBJ databases">
        <title>Spirochaetal bacteria isolated from arthropods constitute a novel genus Entomospira genus novum within the order Spirochaetales.</title>
        <authorList>
            <person name="Grana-Miraglia L."/>
            <person name="Sikutova S."/>
            <person name="Fingerle V."/>
            <person name="Sing A."/>
            <person name="Castillo-Ramirez S."/>
            <person name="Margos G."/>
            <person name="Rudolf I."/>
        </authorList>
    </citation>
    <scope>NUCLEOTIDE SEQUENCE</scope>
    <source>
        <strain evidence="5">BR149</strain>
    </source>
</reference>
<comment type="caution">
    <text evidence="5">The sequence shown here is derived from an EMBL/GenBank/DDBJ whole genome shotgun (WGS) entry which is preliminary data.</text>
</comment>
<dbReference type="Gene3D" id="3.90.550.10">
    <property type="entry name" value="Spore Coat Polysaccharide Biosynthesis Protein SpsA, Chain A"/>
    <property type="match status" value="1"/>
</dbReference>
<dbReference type="RefSeq" id="WP_167696384.1">
    <property type="nucleotide sequence ID" value="NZ_CP118182.1"/>
</dbReference>
<dbReference type="GO" id="GO:0016758">
    <property type="term" value="F:hexosyltransferase activity"/>
    <property type="evidence" value="ECO:0007669"/>
    <property type="project" value="UniProtKB-ARBA"/>
</dbReference>
<feature type="domain" description="Glycosyltransferase 2-like" evidence="4">
    <location>
        <begin position="4"/>
        <end position="121"/>
    </location>
</feature>
<dbReference type="CDD" id="cd00761">
    <property type="entry name" value="Glyco_tranf_GTA_type"/>
    <property type="match status" value="1"/>
</dbReference>
<protein>
    <submittedName>
        <fullName evidence="5">Glycosyltransferase</fullName>
    </submittedName>
</protein>
<name>A0A968KVG7_9SPIO</name>
<feature type="coiled-coil region" evidence="3">
    <location>
        <begin position="353"/>
        <end position="445"/>
    </location>
</feature>
<sequence length="481" mass="58293">MLVSIIVPFYNVEPYFRRCLDSIINQSYQNLEIILINDCSPDNSIDIAREYAQKDSRIQIIEHEKSLHVGGARNSGMAVAKGEYLWFIDSDDAIATPYAVEHLVSIAQRDDSDIILFNAQSLTEDGILHPLYHFYSYAHEQIFNEKNSFYTALSKTLYHAKREYGYFGPEVWSKLFRVHFLKQHNFLFLEHTVHQDIPSLILFPLAKKVSVSPYVYYNYYQREGSTMHSQPPSDYLDHFARIFDDMWEISDKYLFTKQEDNVFVVALFMPTLLYNIPRIAPLLTESERAFYYLRIYDFLKKYLLARLVLKNFESWPLVIGYSEFWQDLFKSFTEDISDIEKRRIVHILFYPRLEQERLEQEHLEQERLEQERLEQERLEQERLEQERLEQERLEQERLEQERLEQERLEQERLEQERLEQERLEQERLEQERLEQERLEQELIARQFSWSKVFRRLRKVIKMLLPHGIIRFIQIQKSKERK</sequence>
<proteinExistence type="predicted"/>
<evidence type="ECO:0000313" key="6">
    <source>
        <dbReference type="Proteomes" id="UP000778951"/>
    </source>
</evidence>
<dbReference type="InterPro" id="IPR001173">
    <property type="entry name" value="Glyco_trans_2-like"/>
</dbReference>
<evidence type="ECO:0000256" key="3">
    <source>
        <dbReference type="SAM" id="Coils"/>
    </source>
</evidence>
<dbReference type="InterPro" id="IPR029044">
    <property type="entry name" value="Nucleotide-diphossugar_trans"/>
</dbReference>
<accession>A0A968KVG7</accession>
<evidence type="ECO:0000256" key="1">
    <source>
        <dbReference type="ARBA" id="ARBA00022676"/>
    </source>
</evidence>
<dbReference type="EMBL" id="JAATLM010000002">
    <property type="protein sequence ID" value="NIZ70130.1"/>
    <property type="molecule type" value="Genomic_DNA"/>
</dbReference>
<evidence type="ECO:0000256" key="2">
    <source>
        <dbReference type="ARBA" id="ARBA00022679"/>
    </source>
</evidence>
<keyword evidence="3" id="KW-0175">Coiled coil</keyword>
<dbReference type="PANTHER" id="PTHR22916">
    <property type="entry name" value="GLYCOSYLTRANSFERASE"/>
    <property type="match status" value="1"/>
</dbReference>
<dbReference type="AlphaFoldDB" id="A0A968KVG7"/>
<keyword evidence="2" id="KW-0808">Transferase</keyword>
<keyword evidence="6" id="KW-1185">Reference proteome</keyword>